<dbReference type="PROSITE" id="PS51257">
    <property type="entry name" value="PROKAR_LIPOPROTEIN"/>
    <property type="match status" value="1"/>
</dbReference>
<evidence type="ECO:0000313" key="1">
    <source>
        <dbReference type="EMBL" id="KGE87183.1"/>
    </source>
</evidence>
<sequence>MRLVLNGGLTKVEVEVEVEGLGLVSLGATACCRFRRRNPEGLILSLPWARPRANLSLSLGGGRLRLVCNGGLTEVEVEGRSLVFLGATACCRFRRRNPEGLILSLPWALRWVNLSLCLGGGRLRLVCNGGLTEVEVEGRSLVSLGATACCRFRRRTTEGLILSLPWARPRANLSLCLGGGRLRLVCNGGLTEVEVEGRSLVSLGATACCRFRRRNPEGLILILTLGAALGQP</sequence>
<dbReference type="AlphaFoldDB" id="A0A098S5V5"/>
<evidence type="ECO:0000313" key="2">
    <source>
        <dbReference type="Proteomes" id="UP000029736"/>
    </source>
</evidence>
<accession>A0A098S5V5</accession>
<dbReference type="Proteomes" id="UP000029736">
    <property type="component" value="Unassembled WGS sequence"/>
</dbReference>
<protein>
    <submittedName>
        <fullName evidence="1">Uncharacterized protein</fullName>
    </submittedName>
</protein>
<comment type="caution">
    <text evidence="1">The sequence shown here is derived from an EMBL/GenBank/DDBJ whole genome shotgun (WGS) entry which is preliminary data.</text>
</comment>
<dbReference type="EMBL" id="JPOS01000038">
    <property type="protein sequence ID" value="KGE87183.1"/>
    <property type="molecule type" value="Genomic_DNA"/>
</dbReference>
<keyword evidence="2" id="KW-1185">Reference proteome</keyword>
<reference evidence="1 2" key="1">
    <citation type="journal article" date="2014" name="Int. J. Syst. Evol. Microbiol.">
        <title>Phaeodactylibacter xiamenensis gen. nov., sp. nov., a member of the family Saprospiraceae isolated from the marine alga Phaeodactylum tricornutum.</title>
        <authorList>
            <person name="Chen Z.Jr."/>
            <person name="Lei X."/>
            <person name="Lai Q."/>
            <person name="Li Y."/>
            <person name="Zhang B."/>
            <person name="Zhang J."/>
            <person name="Zhang H."/>
            <person name="Yang L."/>
            <person name="Zheng W."/>
            <person name="Tian Y."/>
            <person name="Yu Z."/>
            <person name="Xu H.Jr."/>
            <person name="Zheng T."/>
        </authorList>
    </citation>
    <scope>NUCLEOTIDE SEQUENCE [LARGE SCALE GENOMIC DNA]</scope>
    <source>
        <strain evidence="1 2">KD52</strain>
    </source>
</reference>
<proteinExistence type="predicted"/>
<organism evidence="1 2">
    <name type="scientific">Phaeodactylibacter xiamenensis</name>
    <dbReference type="NCBI Taxonomy" id="1524460"/>
    <lineage>
        <taxon>Bacteria</taxon>
        <taxon>Pseudomonadati</taxon>
        <taxon>Bacteroidota</taxon>
        <taxon>Saprospiria</taxon>
        <taxon>Saprospirales</taxon>
        <taxon>Haliscomenobacteraceae</taxon>
        <taxon>Phaeodactylibacter</taxon>
    </lineage>
</organism>
<gene>
    <name evidence="1" type="ORF">IX84_16150</name>
</gene>
<name>A0A098S5V5_9BACT</name>